<dbReference type="STRING" id="984487.A0A1E4SCQ2"/>
<dbReference type="SFLD" id="SFLDG01060">
    <property type="entry name" value="BATS_domain_containing"/>
    <property type="match status" value="1"/>
</dbReference>
<organism evidence="15 16">
    <name type="scientific">Suhomyces tanzawaensis NRRL Y-17324</name>
    <dbReference type="NCBI Taxonomy" id="984487"/>
    <lineage>
        <taxon>Eukaryota</taxon>
        <taxon>Fungi</taxon>
        <taxon>Dikarya</taxon>
        <taxon>Ascomycota</taxon>
        <taxon>Saccharomycotina</taxon>
        <taxon>Pichiomycetes</taxon>
        <taxon>Debaryomycetaceae</taxon>
        <taxon>Suhomyces</taxon>
    </lineage>
</organism>
<keyword evidence="16" id="KW-1185">Reference proteome</keyword>
<comment type="cofactor">
    <cofactor evidence="12">
        <name>[2Fe-2S] cluster</name>
        <dbReference type="ChEBI" id="CHEBI:190135"/>
    </cofactor>
</comment>
<dbReference type="InterPro" id="IPR058240">
    <property type="entry name" value="rSAM_sf"/>
</dbReference>
<comment type="cofactor">
    <cofactor evidence="13">
        <name>[2Fe-2S] cluster</name>
        <dbReference type="ChEBI" id="CHEBI:190135"/>
    </cofactor>
    <text evidence="13">Binds 1 [2Fe-2S] cluster. The cluster is coordinated with 3 cysteines and 1 arginine.</text>
</comment>
<dbReference type="GO" id="GO:0009102">
    <property type="term" value="P:biotin biosynthetic process"/>
    <property type="evidence" value="ECO:0007669"/>
    <property type="project" value="UniProtKB-UniPathway"/>
</dbReference>
<feature type="binding site" evidence="13">
    <location>
        <position position="282"/>
    </location>
    <ligand>
        <name>[2Fe-2S] cluster</name>
        <dbReference type="ChEBI" id="CHEBI:190135"/>
    </ligand>
</feature>
<evidence type="ECO:0000256" key="3">
    <source>
        <dbReference type="ARBA" id="ARBA00012236"/>
    </source>
</evidence>
<dbReference type="GO" id="GO:0004076">
    <property type="term" value="F:biotin synthase activity"/>
    <property type="evidence" value="ECO:0007669"/>
    <property type="project" value="UniProtKB-EC"/>
</dbReference>
<dbReference type="SMART" id="SM00729">
    <property type="entry name" value="Elp3"/>
    <property type="match status" value="1"/>
</dbReference>
<dbReference type="CDD" id="cd01335">
    <property type="entry name" value="Radical_SAM"/>
    <property type="match status" value="1"/>
</dbReference>
<dbReference type="SMART" id="SM00876">
    <property type="entry name" value="BATS"/>
    <property type="match status" value="1"/>
</dbReference>
<dbReference type="PANTHER" id="PTHR22976">
    <property type="entry name" value="BIOTIN SYNTHASE"/>
    <property type="match status" value="1"/>
</dbReference>
<evidence type="ECO:0000256" key="11">
    <source>
        <dbReference type="ARBA" id="ARBA00023014"/>
    </source>
</evidence>
<comment type="cofactor">
    <cofactor evidence="13">
        <name>[4Fe-4S] cluster</name>
        <dbReference type="ChEBI" id="CHEBI:49883"/>
    </cofactor>
    <text evidence="13">Binds 1 [4Fe-4S] cluster. The cluster is coordinated with 3 cysteines and an exchangeable S-adenosyl-L-methionine.</text>
</comment>
<dbReference type="InterPro" id="IPR024177">
    <property type="entry name" value="Biotin_synthase"/>
</dbReference>
<evidence type="ECO:0000256" key="4">
    <source>
        <dbReference type="ARBA" id="ARBA00022485"/>
    </source>
</evidence>
<dbReference type="EC" id="2.8.1.6" evidence="3"/>
<evidence type="ECO:0000256" key="1">
    <source>
        <dbReference type="ARBA" id="ARBA00004942"/>
    </source>
</evidence>
<dbReference type="UniPathway" id="UPA00078">
    <property type="reaction ID" value="UER00162"/>
</dbReference>
<dbReference type="NCBIfam" id="TIGR00433">
    <property type="entry name" value="bioB"/>
    <property type="match status" value="1"/>
</dbReference>
<keyword evidence="8 13" id="KW-0479">Metal-binding</keyword>
<dbReference type="HAMAP" id="MF_01694">
    <property type="entry name" value="BioB"/>
    <property type="match status" value="1"/>
</dbReference>
<feature type="binding site" evidence="13">
    <location>
        <position position="201"/>
    </location>
    <ligand>
        <name>[2Fe-2S] cluster</name>
        <dbReference type="ChEBI" id="CHEBI:190135"/>
    </ligand>
</feature>
<dbReference type="PIRSF" id="PIRSF001619">
    <property type="entry name" value="Biotin_synth"/>
    <property type="match status" value="1"/>
</dbReference>
<evidence type="ECO:0000256" key="13">
    <source>
        <dbReference type="PIRSR" id="PIRSR001619-1"/>
    </source>
</evidence>
<evidence type="ECO:0000256" key="8">
    <source>
        <dbReference type="ARBA" id="ARBA00022723"/>
    </source>
</evidence>
<comment type="pathway">
    <text evidence="1">Cofactor biosynthesis; biotin biosynthesis; biotin from 7,8-diaminononanoate: step 2/2.</text>
</comment>
<name>A0A1E4SCQ2_9ASCO</name>
<dbReference type="GO" id="GO:0046872">
    <property type="term" value="F:metal ion binding"/>
    <property type="evidence" value="ECO:0007669"/>
    <property type="project" value="UniProtKB-KW"/>
</dbReference>
<proteinExistence type="inferred from homology"/>
<feature type="binding site" evidence="13">
    <location>
        <position position="141"/>
    </location>
    <ligand>
        <name>[2Fe-2S] cluster</name>
        <dbReference type="ChEBI" id="CHEBI:190135"/>
    </ligand>
</feature>
<dbReference type="GO" id="GO:0051539">
    <property type="term" value="F:4 iron, 4 sulfur cluster binding"/>
    <property type="evidence" value="ECO:0007669"/>
    <property type="project" value="UniProtKB-KW"/>
</dbReference>
<evidence type="ECO:0000313" key="16">
    <source>
        <dbReference type="Proteomes" id="UP000094285"/>
    </source>
</evidence>
<feature type="binding site" evidence="13">
    <location>
        <position position="67"/>
    </location>
    <ligand>
        <name>[4Fe-4S] cluster</name>
        <dbReference type="ChEBI" id="CHEBI:49883"/>
        <note>4Fe-4S-S-AdoMet</note>
    </ligand>
</feature>
<feature type="binding site" evidence="13">
    <location>
        <position position="107"/>
    </location>
    <ligand>
        <name>[2Fe-2S] cluster</name>
        <dbReference type="ChEBI" id="CHEBI:190135"/>
    </ligand>
</feature>
<evidence type="ECO:0000256" key="12">
    <source>
        <dbReference type="ARBA" id="ARBA00034078"/>
    </source>
</evidence>
<dbReference type="SFLD" id="SFLDS00029">
    <property type="entry name" value="Radical_SAM"/>
    <property type="match status" value="1"/>
</dbReference>
<feature type="domain" description="Radical SAM core" evidence="14">
    <location>
        <begin position="48"/>
        <end position="279"/>
    </location>
</feature>
<keyword evidence="7 13" id="KW-0001">2Fe-2S</keyword>
<dbReference type="RefSeq" id="XP_020062368.1">
    <property type="nucleotide sequence ID" value="XM_020210453.1"/>
</dbReference>
<dbReference type="PROSITE" id="PS51918">
    <property type="entry name" value="RADICAL_SAM"/>
    <property type="match status" value="1"/>
</dbReference>
<keyword evidence="6 13" id="KW-0949">S-adenosyl-L-methionine</keyword>
<feature type="binding site" evidence="13">
    <location>
        <position position="70"/>
    </location>
    <ligand>
        <name>[4Fe-4S] cluster</name>
        <dbReference type="ChEBI" id="CHEBI:49883"/>
        <note>4Fe-4S-S-AdoMet</note>
    </ligand>
</feature>
<evidence type="ECO:0000259" key="14">
    <source>
        <dbReference type="PROSITE" id="PS51918"/>
    </source>
</evidence>
<dbReference type="OrthoDB" id="2414104at2759"/>
<comment type="similarity">
    <text evidence="2">Belongs to the radical SAM superfamily. Biotin synthase family.</text>
</comment>
<dbReference type="GO" id="GO:0005739">
    <property type="term" value="C:mitochondrion"/>
    <property type="evidence" value="ECO:0007669"/>
    <property type="project" value="TreeGrafter"/>
</dbReference>
<dbReference type="InterPro" id="IPR002684">
    <property type="entry name" value="Biotin_synth/BioAB"/>
</dbReference>
<keyword evidence="4 13" id="KW-0004">4Fe-4S</keyword>
<reference evidence="16" key="1">
    <citation type="submission" date="2016-05" db="EMBL/GenBank/DDBJ databases">
        <title>Comparative genomics of biotechnologically important yeasts.</title>
        <authorList>
            <consortium name="DOE Joint Genome Institute"/>
            <person name="Riley R."/>
            <person name="Haridas S."/>
            <person name="Wolfe K.H."/>
            <person name="Lopes M.R."/>
            <person name="Hittinger C.T."/>
            <person name="Goker M."/>
            <person name="Salamov A."/>
            <person name="Wisecaver J."/>
            <person name="Long T.M."/>
            <person name="Aerts A.L."/>
            <person name="Barry K."/>
            <person name="Choi C."/>
            <person name="Clum A."/>
            <person name="Coughlan A.Y."/>
            <person name="Deshpande S."/>
            <person name="Douglass A.P."/>
            <person name="Hanson S.J."/>
            <person name="Klenk H.-P."/>
            <person name="Labutti K."/>
            <person name="Lapidus A."/>
            <person name="Lindquist E."/>
            <person name="Lipzen A."/>
            <person name="Meier-Kolthoff J.P."/>
            <person name="Ohm R.A."/>
            <person name="Otillar R.P."/>
            <person name="Pangilinan J."/>
            <person name="Peng Y."/>
            <person name="Rokas A."/>
            <person name="Rosa C.A."/>
            <person name="Scheuner C."/>
            <person name="Sibirny A.A."/>
            <person name="Slot J.C."/>
            <person name="Stielow J.B."/>
            <person name="Sun H."/>
            <person name="Kurtzman C.P."/>
            <person name="Blackwell M."/>
            <person name="Grigoriev I.V."/>
            <person name="Jeffries T.W."/>
        </authorList>
    </citation>
    <scope>NUCLEOTIDE SEQUENCE [LARGE SCALE GENOMIC DNA]</scope>
    <source>
        <strain evidence="16">NRRL Y-17324</strain>
    </source>
</reference>
<evidence type="ECO:0000256" key="6">
    <source>
        <dbReference type="ARBA" id="ARBA00022691"/>
    </source>
</evidence>
<keyword evidence="10 13" id="KW-0408">Iron</keyword>
<evidence type="ECO:0000256" key="9">
    <source>
        <dbReference type="ARBA" id="ARBA00022756"/>
    </source>
</evidence>
<dbReference type="InterPro" id="IPR006638">
    <property type="entry name" value="Elp3/MiaA/NifB-like_rSAM"/>
</dbReference>
<evidence type="ECO:0000256" key="10">
    <source>
        <dbReference type="ARBA" id="ARBA00023004"/>
    </source>
</evidence>
<evidence type="ECO:0000313" key="15">
    <source>
        <dbReference type="EMBL" id="ODV77246.1"/>
    </source>
</evidence>
<dbReference type="SUPFAM" id="SSF102114">
    <property type="entry name" value="Radical SAM enzymes"/>
    <property type="match status" value="1"/>
</dbReference>
<dbReference type="PANTHER" id="PTHR22976:SF2">
    <property type="entry name" value="BIOTIN SYNTHASE, MITOCHONDRIAL"/>
    <property type="match status" value="1"/>
</dbReference>
<keyword evidence="9" id="KW-0093">Biotin biosynthesis</keyword>
<dbReference type="AlphaFoldDB" id="A0A1E4SCQ2"/>
<protein>
    <recommendedName>
        <fullName evidence="3">biotin synthase</fullName>
        <ecNumber evidence="3">2.8.1.6</ecNumber>
    </recommendedName>
</protein>
<dbReference type="InterPro" id="IPR013785">
    <property type="entry name" value="Aldolase_TIM"/>
</dbReference>
<keyword evidence="11 13" id="KW-0411">Iron-sulfur</keyword>
<gene>
    <name evidence="15" type="ORF">CANTADRAFT_55496</name>
</gene>
<evidence type="ECO:0000256" key="7">
    <source>
        <dbReference type="ARBA" id="ARBA00022714"/>
    </source>
</evidence>
<evidence type="ECO:0000256" key="2">
    <source>
        <dbReference type="ARBA" id="ARBA00010765"/>
    </source>
</evidence>
<dbReference type="GeneID" id="30984589"/>
<dbReference type="Gene3D" id="3.20.20.70">
    <property type="entry name" value="Aldolase class I"/>
    <property type="match status" value="1"/>
</dbReference>
<accession>A0A1E4SCQ2</accession>
<sequence>MSALEIARTANAPLNSWTKEQIKEIYDTPLMELMHQAQLQHRKYHNPLEVQMCSLLSIKTGGCAEDCKYCAQSSKYDTGLKAEKLVQVDEVMEKARIAKENGSTRFCMGAAWRDMKGRKSGMKRITEMISRINKELGMETCVTLGMVDADQAKELKAAGLTAYNHNIDTSREHYPNVITTRTFDERLTTIKNVQAAGLQACSGAILGLGETTEDHISFLHTLSTMERHPESFPVNRLIPIPGTPMADDLAKLPENSPRKLQFDKMLKVICTARLIMPGSKIRLSAGRYGMKEHEQFLCFMGGANAIFTGEKMLTTMCNGWDEDKAMFAKWGIKPMASFRRLDNTMKVPSSEATKPVYVSASS</sequence>
<dbReference type="SFLD" id="SFLDG01278">
    <property type="entry name" value="biotin_synthase_like"/>
    <property type="match status" value="1"/>
</dbReference>
<dbReference type="InterPro" id="IPR010722">
    <property type="entry name" value="BATS_dom"/>
</dbReference>
<dbReference type="InterPro" id="IPR007197">
    <property type="entry name" value="rSAM"/>
</dbReference>
<feature type="binding site" evidence="13">
    <location>
        <position position="63"/>
    </location>
    <ligand>
        <name>[4Fe-4S] cluster</name>
        <dbReference type="ChEBI" id="CHEBI:49883"/>
        <note>4Fe-4S-S-AdoMet</note>
    </ligand>
</feature>
<keyword evidence="5" id="KW-0808">Transferase</keyword>
<dbReference type="Pfam" id="PF06968">
    <property type="entry name" value="BATS"/>
    <property type="match status" value="1"/>
</dbReference>
<dbReference type="SFLD" id="SFLDF00272">
    <property type="entry name" value="biotin_synthase"/>
    <property type="match status" value="1"/>
</dbReference>
<dbReference type="EMBL" id="KV453915">
    <property type="protein sequence ID" value="ODV77246.1"/>
    <property type="molecule type" value="Genomic_DNA"/>
</dbReference>
<dbReference type="GO" id="GO:0051537">
    <property type="term" value="F:2 iron, 2 sulfur cluster binding"/>
    <property type="evidence" value="ECO:0007669"/>
    <property type="project" value="UniProtKB-KW"/>
</dbReference>
<dbReference type="Proteomes" id="UP000094285">
    <property type="component" value="Unassembled WGS sequence"/>
</dbReference>
<dbReference type="FunFam" id="3.20.20.70:FF:000011">
    <property type="entry name" value="Biotin synthase"/>
    <property type="match status" value="1"/>
</dbReference>
<evidence type="ECO:0000256" key="5">
    <source>
        <dbReference type="ARBA" id="ARBA00022679"/>
    </source>
</evidence>
<dbReference type="Pfam" id="PF04055">
    <property type="entry name" value="Radical_SAM"/>
    <property type="match status" value="1"/>
</dbReference>